<organism evidence="2 3">
    <name type="scientific">Triticum urartu</name>
    <name type="common">Red wild einkorn</name>
    <name type="synonym">Crithodium urartu</name>
    <dbReference type="NCBI Taxonomy" id="4572"/>
    <lineage>
        <taxon>Eukaryota</taxon>
        <taxon>Viridiplantae</taxon>
        <taxon>Streptophyta</taxon>
        <taxon>Embryophyta</taxon>
        <taxon>Tracheophyta</taxon>
        <taxon>Spermatophyta</taxon>
        <taxon>Magnoliopsida</taxon>
        <taxon>Liliopsida</taxon>
        <taxon>Poales</taxon>
        <taxon>Poaceae</taxon>
        <taxon>BOP clade</taxon>
        <taxon>Pooideae</taxon>
        <taxon>Triticodae</taxon>
        <taxon>Triticeae</taxon>
        <taxon>Triticinae</taxon>
        <taxon>Triticum</taxon>
    </lineage>
</organism>
<dbReference type="AlphaFoldDB" id="A0A8R7QI59"/>
<evidence type="ECO:0000256" key="1">
    <source>
        <dbReference type="SAM" id="MobiDB-lite"/>
    </source>
</evidence>
<evidence type="ECO:0000313" key="2">
    <source>
        <dbReference type="EnsemblPlants" id="TuG1812G0500004076.01.T01.cds342055"/>
    </source>
</evidence>
<accession>A0A8R7QI59</accession>
<sequence>EKEIEKVAGDNHDEEPSQSVSIGTKLGIEVSKDMVIENANGAEQTQGFPRYSGRIASKNRDDIPILDRAMTLARAKNLALS</sequence>
<protein>
    <submittedName>
        <fullName evidence="2">Uncharacterized protein</fullName>
    </submittedName>
</protein>
<keyword evidence="3" id="KW-1185">Reference proteome</keyword>
<dbReference type="Proteomes" id="UP000015106">
    <property type="component" value="Chromosome 5"/>
</dbReference>
<dbReference type="EnsemblPlants" id="TuG1812G0500004076.01.T01">
    <property type="protein sequence ID" value="TuG1812G0500004076.01.T01.cds342055"/>
    <property type="gene ID" value="TuG1812G0500004076.01"/>
</dbReference>
<reference evidence="2" key="2">
    <citation type="submission" date="2018-03" db="EMBL/GenBank/DDBJ databases">
        <title>The Triticum urartu genome reveals the dynamic nature of wheat genome evolution.</title>
        <authorList>
            <person name="Ling H."/>
            <person name="Ma B."/>
            <person name="Shi X."/>
            <person name="Liu H."/>
            <person name="Dong L."/>
            <person name="Sun H."/>
            <person name="Cao Y."/>
            <person name="Gao Q."/>
            <person name="Zheng S."/>
            <person name="Li Y."/>
            <person name="Yu Y."/>
            <person name="Du H."/>
            <person name="Qi M."/>
            <person name="Li Y."/>
            <person name="Yu H."/>
            <person name="Cui Y."/>
            <person name="Wang N."/>
            <person name="Chen C."/>
            <person name="Wu H."/>
            <person name="Zhao Y."/>
            <person name="Zhang J."/>
            <person name="Li Y."/>
            <person name="Zhou W."/>
            <person name="Zhang B."/>
            <person name="Hu W."/>
            <person name="Eijk M."/>
            <person name="Tang J."/>
            <person name="Witsenboer H."/>
            <person name="Zhao S."/>
            <person name="Li Z."/>
            <person name="Zhang A."/>
            <person name="Wang D."/>
            <person name="Liang C."/>
        </authorList>
    </citation>
    <scope>NUCLEOTIDE SEQUENCE [LARGE SCALE GENOMIC DNA]</scope>
    <source>
        <strain evidence="2">cv. G1812</strain>
    </source>
</reference>
<feature type="compositionally biased region" description="Basic and acidic residues" evidence="1">
    <location>
        <begin position="1"/>
        <end position="15"/>
    </location>
</feature>
<dbReference type="Gramene" id="TuG1812G0500004076.01.T01">
    <property type="protein sequence ID" value="TuG1812G0500004076.01.T01.cds342055"/>
    <property type="gene ID" value="TuG1812G0500004076.01"/>
</dbReference>
<feature type="region of interest" description="Disordered" evidence="1">
    <location>
        <begin position="1"/>
        <end position="21"/>
    </location>
</feature>
<reference evidence="3" key="1">
    <citation type="journal article" date="2013" name="Nature">
        <title>Draft genome of the wheat A-genome progenitor Triticum urartu.</title>
        <authorList>
            <person name="Ling H.Q."/>
            <person name="Zhao S."/>
            <person name="Liu D."/>
            <person name="Wang J."/>
            <person name="Sun H."/>
            <person name="Zhang C."/>
            <person name="Fan H."/>
            <person name="Li D."/>
            <person name="Dong L."/>
            <person name="Tao Y."/>
            <person name="Gao C."/>
            <person name="Wu H."/>
            <person name="Li Y."/>
            <person name="Cui Y."/>
            <person name="Guo X."/>
            <person name="Zheng S."/>
            <person name="Wang B."/>
            <person name="Yu K."/>
            <person name="Liang Q."/>
            <person name="Yang W."/>
            <person name="Lou X."/>
            <person name="Chen J."/>
            <person name="Feng M."/>
            <person name="Jian J."/>
            <person name="Zhang X."/>
            <person name="Luo G."/>
            <person name="Jiang Y."/>
            <person name="Liu J."/>
            <person name="Wang Z."/>
            <person name="Sha Y."/>
            <person name="Zhang B."/>
            <person name="Wu H."/>
            <person name="Tang D."/>
            <person name="Shen Q."/>
            <person name="Xue P."/>
            <person name="Zou S."/>
            <person name="Wang X."/>
            <person name="Liu X."/>
            <person name="Wang F."/>
            <person name="Yang Y."/>
            <person name="An X."/>
            <person name="Dong Z."/>
            <person name="Zhang K."/>
            <person name="Zhang X."/>
            <person name="Luo M.C."/>
            <person name="Dvorak J."/>
            <person name="Tong Y."/>
            <person name="Wang J."/>
            <person name="Yang H."/>
            <person name="Li Z."/>
            <person name="Wang D."/>
            <person name="Zhang A."/>
            <person name="Wang J."/>
        </authorList>
    </citation>
    <scope>NUCLEOTIDE SEQUENCE</scope>
    <source>
        <strain evidence="3">cv. G1812</strain>
    </source>
</reference>
<name>A0A8R7QI59_TRIUA</name>
<evidence type="ECO:0000313" key="3">
    <source>
        <dbReference type="Proteomes" id="UP000015106"/>
    </source>
</evidence>
<proteinExistence type="predicted"/>
<reference evidence="2" key="3">
    <citation type="submission" date="2022-06" db="UniProtKB">
        <authorList>
            <consortium name="EnsemblPlants"/>
        </authorList>
    </citation>
    <scope>IDENTIFICATION</scope>
</reference>